<dbReference type="Pfam" id="PF00072">
    <property type="entry name" value="Response_reg"/>
    <property type="match status" value="1"/>
</dbReference>
<evidence type="ECO:0000313" key="4">
    <source>
        <dbReference type="EMBL" id="SEJ66398.1"/>
    </source>
</evidence>
<dbReference type="InterPro" id="IPR050595">
    <property type="entry name" value="Bact_response_regulator"/>
</dbReference>
<feature type="domain" description="Response regulatory" evidence="3">
    <location>
        <begin position="5"/>
        <end position="120"/>
    </location>
</feature>
<evidence type="ECO:0000259" key="3">
    <source>
        <dbReference type="PROSITE" id="PS50110"/>
    </source>
</evidence>
<dbReference type="STRING" id="84035.SAMN05660742_11324"/>
<protein>
    <submittedName>
        <fullName evidence="4">Response regulator receiver domain-containing protein</fullName>
    </submittedName>
</protein>
<dbReference type="InterPro" id="IPR011006">
    <property type="entry name" value="CheY-like_superfamily"/>
</dbReference>
<gene>
    <name evidence="4" type="ORF">SAMN05660742_11324</name>
</gene>
<dbReference type="RefSeq" id="WP_091832432.1">
    <property type="nucleotide sequence ID" value="NZ_FNZK01000013.1"/>
</dbReference>
<keyword evidence="5" id="KW-1185">Reference proteome</keyword>
<dbReference type="GO" id="GO:0000160">
    <property type="term" value="P:phosphorelay signal transduction system"/>
    <property type="evidence" value="ECO:0007669"/>
    <property type="project" value="InterPro"/>
</dbReference>
<dbReference type="InterPro" id="IPR001789">
    <property type="entry name" value="Sig_transdc_resp-reg_receiver"/>
</dbReference>
<dbReference type="EMBL" id="FNZK01000013">
    <property type="protein sequence ID" value="SEJ66398.1"/>
    <property type="molecule type" value="Genomic_DNA"/>
</dbReference>
<feature type="modified residue" description="4-aspartylphosphate" evidence="2">
    <location>
        <position position="54"/>
    </location>
</feature>
<reference evidence="4 5" key="1">
    <citation type="submission" date="2016-10" db="EMBL/GenBank/DDBJ databases">
        <authorList>
            <person name="de Groot N.N."/>
        </authorList>
    </citation>
    <scope>NUCLEOTIDE SEQUENCE [LARGE SCALE GENOMIC DNA]</scope>
    <source>
        <strain evidence="4 5">DSM 2179</strain>
    </source>
</reference>
<evidence type="ECO:0000313" key="5">
    <source>
        <dbReference type="Proteomes" id="UP000199662"/>
    </source>
</evidence>
<evidence type="ECO:0000256" key="2">
    <source>
        <dbReference type="PROSITE-ProRule" id="PRU00169"/>
    </source>
</evidence>
<dbReference type="AlphaFoldDB" id="A0A1H7ALY8"/>
<dbReference type="CDD" id="cd17569">
    <property type="entry name" value="REC_HupR-like"/>
    <property type="match status" value="1"/>
</dbReference>
<dbReference type="SMART" id="SM00448">
    <property type="entry name" value="REC"/>
    <property type="match status" value="1"/>
</dbReference>
<dbReference type="SUPFAM" id="SSF52172">
    <property type="entry name" value="CheY-like"/>
    <property type="match status" value="1"/>
</dbReference>
<name>A0A1H7ALY8_9FIRM</name>
<sequence>MNPNKVLFVDDESNVLSAIRRVVQDEKYMPFFAGSGAEALTIMEDNEFSVIVTDMRMPVMDGLTLLKIVKEQYPRTVRVVLSGFTQLSQMLVTINQGEIFKFITKPWTASDELLPVIQQAIDYYNLQIERDTLTDNLAAKNIAYQNIFKAMEEKKAQEKSELRHLYKISVLLFSLWKKNIAIVADKSADQQIRQDEIIHIAEVIYLTYLNQLPTIINSRTSSALISEIITNCDNHLVINNISKEELKTKGNHNYLVMMFKILWHILPEKQEKINCNLVQNKQSDGRVKLDFSIDLKDYIFAPHDENQLKIACALFNKIGAFYNMGVSLEYVEKELSCVHINWEISEV</sequence>
<dbReference type="PANTHER" id="PTHR44591:SF19">
    <property type="entry name" value="TWO-COMPONENT RESPONSE REGULATOR-RELATED"/>
    <property type="match status" value="1"/>
</dbReference>
<dbReference type="PROSITE" id="PS50110">
    <property type="entry name" value="RESPONSE_REGULATORY"/>
    <property type="match status" value="1"/>
</dbReference>
<evidence type="ECO:0000256" key="1">
    <source>
        <dbReference type="ARBA" id="ARBA00022553"/>
    </source>
</evidence>
<keyword evidence="1 2" id="KW-0597">Phosphoprotein</keyword>
<accession>A0A1H7ALY8</accession>
<proteinExistence type="predicted"/>
<dbReference type="Gene3D" id="3.40.50.2300">
    <property type="match status" value="1"/>
</dbReference>
<dbReference type="Proteomes" id="UP000199662">
    <property type="component" value="Unassembled WGS sequence"/>
</dbReference>
<dbReference type="PANTHER" id="PTHR44591">
    <property type="entry name" value="STRESS RESPONSE REGULATOR PROTEIN 1"/>
    <property type="match status" value="1"/>
</dbReference>
<organism evidence="4 5">
    <name type="scientific">Propionispira arboris</name>
    <dbReference type="NCBI Taxonomy" id="84035"/>
    <lineage>
        <taxon>Bacteria</taxon>
        <taxon>Bacillati</taxon>
        <taxon>Bacillota</taxon>
        <taxon>Negativicutes</taxon>
        <taxon>Selenomonadales</taxon>
        <taxon>Selenomonadaceae</taxon>
        <taxon>Propionispira</taxon>
    </lineage>
</organism>